<keyword evidence="6 8" id="KW-1133">Transmembrane helix</keyword>
<dbReference type="Proteomes" id="UP000078389">
    <property type="component" value="Unassembled WGS sequence"/>
</dbReference>
<evidence type="ECO:0000256" key="5">
    <source>
        <dbReference type="ARBA" id="ARBA00022692"/>
    </source>
</evidence>
<evidence type="ECO:0000256" key="2">
    <source>
        <dbReference type="ARBA" id="ARBA00022448"/>
    </source>
</evidence>
<sequence length="399" mass="43068">MPSALSRWDSPELRASIYQFTVYVPGGVASVFFGIWLSEHGIPGEQIGIINALPTLCLLLLNILVGRIADKADDWRTALIYISIASALAPLPLYFVSEFWGILTIWALTATSNGLVAPVIDAASVRMTRRNGTDFGVVRAWATVGYVFAAGGLGLLLNVMGSGAFVTLYIVTVLVRAALAFLLPRFRSPAPKVTLADVAPDALPPASRLRDSLKLWFVLPLLAFALVNSSNALIGSFAALLWHENGIPSYFLGPLLGVAAVGEAILMFAWRRFGGRVTARNMILAGALAGLLRFTIMAFNPPVEVLFFTQLLHAFSFGMGYFGVVHFIANWTNEANAAEAQGFANMLNMATAMVALILFGVLIEHFGSYAFFYSTVTSLLAIGCVFWSLKLRPPRALVA</sequence>
<dbReference type="PANTHER" id="PTHR23522:SF10">
    <property type="entry name" value="3-PHENYLPROPIONIC ACID TRANSPORTER-RELATED"/>
    <property type="match status" value="1"/>
</dbReference>
<dbReference type="NCBIfam" id="NF037955">
    <property type="entry name" value="mfs"/>
    <property type="match status" value="1"/>
</dbReference>
<keyword evidence="3" id="KW-1003">Cell membrane</keyword>
<organism evidence="10 11">
    <name type="scientific">Devosia elaeis</name>
    <dbReference type="NCBI Taxonomy" id="1770058"/>
    <lineage>
        <taxon>Bacteria</taxon>
        <taxon>Pseudomonadati</taxon>
        <taxon>Pseudomonadota</taxon>
        <taxon>Alphaproteobacteria</taxon>
        <taxon>Hyphomicrobiales</taxon>
        <taxon>Devosiaceae</taxon>
        <taxon>Devosia</taxon>
    </lineage>
</organism>
<accession>A0A178HYF9</accession>
<feature type="domain" description="Major facilitator superfamily associated" evidence="9">
    <location>
        <begin position="22"/>
        <end position="372"/>
    </location>
</feature>
<feature type="transmembrane region" description="Helical" evidence="8">
    <location>
        <begin position="49"/>
        <end position="66"/>
    </location>
</feature>
<evidence type="ECO:0000259" key="9">
    <source>
        <dbReference type="Pfam" id="PF12832"/>
    </source>
</evidence>
<dbReference type="Pfam" id="PF12832">
    <property type="entry name" value="MFS_1_like"/>
    <property type="match status" value="1"/>
</dbReference>
<dbReference type="PANTHER" id="PTHR23522">
    <property type="entry name" value="BLL5896 PROTEIN"/>
    <property type="match status" value="1"/>
</dbReference>
<gene>
    <name evidence="10" type="ORF">A3840_08530</name>
</gene>
<dbReference type="EMBL" id="LVVY01000077">
    <property type="protein sequence ID" value="OAM77779.1"/>
    <property type="molecule type" value="Genomic_DNA"/>
</dbReference>
<comment type="caution">
    <text evidence="10">The sequence shown here is derived from an EMBL/GenBank/DDBJ whole genome shotgun (WGS) entry which is preliminary data.</text>
</comment>
<comment type="subcellular location">
    <subcellularLocation>
        <location evidence="1">Cell inner membrane</location>
        <topology evidence="1">Multi-pass membrane protein</topology>
    </subcellularLocation>
</comment>
<keyword evidence="4" id="KW-0997">Cell inner membrane</keyword>
<dbReference type="RefSeq" id="WP_067454841.1">
    <property type="nucleotide sequence ID" value="NZ_LVVY01000077.1"/>
</dbReference>
<keyword evidence="5 8" id="KW-0812">Transmembrane</keyword>
<feature type="transmembrane region" description="Helical" evidence="8">
    <location>
        <begin position="137"/>
        <end position="157"/>
    </location>
</feature>
<dbReference type="GO" id="GO:0015528">
    <property type="term" value="F:lactose:proton symporter activity"/>
    <property type="evidence" value="ECO:0007669"/>
    <property type="project" value="TreeGrafter"/>
</dbReference>
<feature type="transmembrane region" description="Helical" evidence="8">
    <location>
        <begin position="215"/>
        <end position="241"/>
    </location>
</feature>
<feature type="transmembrane region" description="Helical" evidence="8">
    <location>
        <begin position="369"/>
        <end position="389"/>
    </location>
</feature>
<feature type="transmembrane region" description="Helical" evidence="8">
    <location>
        <begin position="163"/>
        <end position="183"/>
    </location>
</feature>
<feature type="transmembrane region" description="Helical" evidence="8">
    <location>
        <begin position="20"/>
        <end position="37"/>
    </location>
</feature>
<evidence type="ECO:0000256" key="3">
    <source>
        <dbReference type="ARBA" id="ARBA00022475"/>
    </source>
</evidence>
<dbReference type="GO" id="GO:0030395">
    <property type="term" value="F:lactose binding"/>
    <property type="evidence" value="ECO:0007669"/>
    <property type="project" value="TreeGrafter"/>
</dbReference>
<feature type="transmembrane region" description="Helical" evidence="8">
    <location>
        <begin position="103"/>
        <end position="125"/>
    </location>
</feature>
<dbReference type="InterPro" id="IPR024989">
    <property type="entry name" value="MFS_assoc_dom"/>
</dbReference>
<feature type="transmembrane region" description="Helical" evidence="8">
    <location>
        <begin position="282"/>
        <end position="299"/>
    </location>
</feature>
<reference evidence="10 11" key="1">
    <citation type="submission" date="2016-03" db="EMBL/GenBank/DDBJ databases">
        <title>Genome sequencing of Devosia sp. S37.</title>
        <authorList>
            <person name="Mohd Nor M."/>
        </authorList>
    </citation>
    <scope>NUCLEOTIDE SEQUENCE [LARGE SCALE GENOMIC DNA]</scope>
    <source>
        <strain evidence="10 11">S37</strain>
    </source>
</reference>
<dbReference type="SUPFAM" id="SSF103473">
    <property type="entry name" value="MFS general substrate transporter"/>
    <property type="match status" value="1"/>
</dbReference>
<evidence type="ECO:0000313" key="10">
    <source>
        <dbReference type="EMBL" id="OAM77779.1"/>
    </source>
</evidence>
<protein>
    <recommendedName>
        <fullName evidence="9">Major facilitator superfamily associated domain-containing protein</fullName>
    </recommendedName>
</protein>
<feature type="transmembrane region" description="Helical" evidence="8">
    <location>
        <begin position="78"/>
        <end position="97"/>
    </location>
</feature>
<dbReference type="STRING" id="1770058.A3840_08530"/>
<dbReference type="AlphaFoldDB" id="A0A178HYF9"/>
<evidence type="ECO:0000256" key="1">
    <source>
        <dbReference type="ARBA" id="ARBA00004429"/>
    </source>
</evidence>
<name>A0A178HYF9_9HYPH</name>
<keyword evidence="11" id="KW-1185">Reference proteome</keyword>
<evidence type="ECO:0000256" key="4">
    <source>
        <dbReference type="ARBA" id="ARBA00022519"/>
    </source>
</evidence>
<proteinExistence type="predicted"/>
<dbReference type="InterPro" id="IPR036259">
    <property type="entry name" value="MFS_trans_sf"/>
</dbReference>
<dbReference type="InterPro" id="IPR026032">
    <property type="entry name" value="HcaT-like"/>
</dbReference>
<evidence type="ECO:0000313" key="11">
    <source>
        <dbReference type="Proteomes" id="UP000078389"/>
    </source>
</evidence>
<dbReference type="PIRSF" id="PIRSF004925">
    <property type="entry name" value="HcaT"/>
    <property type="match status" value="1"/>
</dbReference>
<feature type="transmembrane region" description="Helical" evidence="8">
    <location>
        <begin position="311"/>
        <end position="331"/>
    </location>
</feature>
<keyword evidence="2" id="KW-0813">Transport</keyword>
<feature type="transmembrane region" description="Helical" evidence="8">
    <location>
        <begin position="343"/>
        <end position="363"/>
    </location>
</feature>
<dbReference type="Gene3D" id="1.20.1250.20">
    <property type="entry name" value="MFS general substrate transporter like domains"/>
    <property type="match status" value="2"/>
</dbReference>
<feature type="transmembrane region" description="Helical" evidence="8">
    <location>
        <begin position="247"/>
        <end position="270"/>
    </location>
</feature>
<evidence type="ECO:0000256" key="8">
    <source>
        <dbReference type="SAM" id="Phobius"/>
    </source>
</evidence>
<evidence type="ECO:0000256" key="7">
    <source>
        <dbReference type="ARBA" id="ARBA00023136"/>
    </source>
</evidence>
<evidence type="ECO:0000256" key="6">
    <source>
        <dbReference type="ARBA" id="ARBA00022989"/>
    </source>
</evidence>
<dbReference type="GO" id="GO:0005886">
    <property type="term" value="C:plasma membrane"/>
    <property type="evidence" value="ECO:0007669"/>
    <property type="project" value="UniProtKB-SubCell"/>
</dbReference>
<keyword evidence="7 8" id="KW-0472">Membrane</keyword>